<keyword evidence="2" id="KW-1185">Reference proteome</keyword>
<reference evidence="1" key="1">
    <citation type="submission" date="2023-01" db="EMBL/GenBank/DDBJ databases">
        <title>Genome assembly of the deep-sea coral Lophelia pertusa.</title>
        <authorList>
            <person name="Herrera S."/>
            <person name="Cordes E."/>
        </authorList>
    </citation>
    <scope>NUCLEOTIDE SEQUENCE</scope>
    <source>
        <strain evidence="1">USNM1676648</strain>
        <tissue evidence="1">Polyp</tissue>
    </source>
</reference>
<evidence type="ECO:0000313" key="2">
    <source>
        <dbReference type="Proteomes" id="UP001163046"/>
    </source>
</evidence>
<protein>
    <submittedName>
        <fullName evidence="1">Uncharacterized protein</fullName>
    </submittedName>
</protein>
<name>A0A9X0CHM5_9CNID</name>
<dbReference type="AlphaFoldDB" id="A0A9X0CHM5"/>
<dbReference type="EMBL" id="MU827378">
    <property type="protein sequence ID" value="KAJ7350198.1"/>
    <property type="molecule type" value="Genomic_DNA"/>
</dbReference>
<gene>
    <name evidence="1" type="ORF">OS493_037778</name>
</gene>
<proteinExistence type="predicted"/>
<sequence>MIRVYLDNEDGWGERQIDFDNVMDVAKLLAKDGKDSLAWEVISKKLKTWQPYENHEVAPIDLLNDDVLFDLMSPQRCEAVLSTKYENKLKEWEIWAYNHNYSLHSRR</sequence>
<organism evidence="1 2">
    <name type="scientific">Desmophyllum pertusum</name>
    <dbReference type="NCBI Taxonomy" id="174260"/>
    <lineage>
        <taxon>Eukaryota</taxon>
        <taxon>Metazoa</taxon>
        <taxon>Cnidaria</taxon>
        <taxon>Anthozoa</taxon>
        <taxon>Hexacorallia</taxon>
        <taxon>Scleractinia</taxon>
        <taxon>Caryophylliina</taxon>
        <taxon>Caryophylliidae</taxon>
        <taxon>Desmophyllum</taxon>
    </lineage>
</organism>
<evidence type="ECO:0000313" key="1">
    <source>
        <dbReference type="EMBL" id="KAJ7350198.1"/>
    </source>
</evidence>
<accession>A0A9X0CHM5</accession>
<dbReference type="Proteomes" id="UP001163046">
    <property type="component" value="Unassembled WGS sequence"/>
</dbReference>
<comment type="caution">
    <text evidence="1">The sequence shown here is derived from an EMBL/GenBank/DDBJ whole genome shotgun (WGS) entry which is preliminary data.</text>
</comment>